<proteinExistence type="predicted"/>
<dbReference type="EMBL" id="BJXV01000035">
    <property type="protein sequence ID" value="GEN29734.1"/>
    <property type="molecule type" value="Genomic_DNA"/>
</dbReference>
<keyword evidence="1" id="KW-1133">Transmembrane helix</keyword>
<keyword evidence="1" id="KW-0812">Transmembrane</keyword>
<gene>
    <name evidence="2" type="ORF">HVA01_33800</name>
</gene>
<accession>A0A511UT30</accession>
<comment type="caution">
    <text evidence="2">The sequence shown here is derived from an EMBL/GenBank/DDBJ whole genome shotgun (WGS) entry which is preliminary data.</text>
</comment>
<sequence length="137" mass="14809">MFKENPFMGVGEGAVKGWLSTLVSEGVLYDRVVIYSQLHSDIIDTLARRGLLGVISLLWLYIAFASVFAKKALHASDNVPARLLAISGMVVIIAFFDFGLSQSMFRDLRGFSGFLGFSAAVWGCLGQSQPGAPNKSC</sequence>
<keyword evidence="1" id="KW-0472">Membrane</keyword>
<evidence type="ECO:0000313" key="3">
    <source>
        <dbReference type="Proteomes" id="UP000321303"/>
    </source>
</evidence>
<evidence type="ECO:0008006" key="4">
    <source>
        <dbReference type="Google" id="ProtNLM"/>
    </source>
</evidence>
<evidence type="ECO:0000256" key="1">
    <source>
        <dbReference type="SAM" id="Phobius"/>
    </source>
</evidence>
<reference evidence="2 3" key="1">
    <citation type="submission" date="2019-07" db="EMBL/GenBank/DDBJ databases">
        <title>Whole genome shotgun sequence of Halomonas variabilis NBRC 102410.</title>
        <authorList>
            <person name="Hosoyama A."/>
            <person name="Uohara A."/>
            <person name="Ohji S."/>
            <person name="Ichikawa N."/>
        </authorList>
    </citation>
    <scope>NUCLEOTIDE SEQUENCE [LARGE SCALE GENOMIC DNA]</scope>
    <source>
        <strain evidence="2 3">NBRC 102410</strain>
    </source>
</reference>
<feature type="transmembrane region" description="Helical" evidence="1">
    <location>
        <begin position="50"/>
        <end position="69"/>
    </location>
</feature>
<organism evidence="2 3">
    <name type="scientific">Halovibrio variabilis</name>
    <dbReference type="NCBI Taxonomy" id="31910"/>
    <lineage>
        <taxon>Bacteria</taxon>
        <taxon>Pseudomonadati</taxon>
        <taxon>Pseudomonadota</taxon>
        <taxon>Gammaproteobacteria</taxon>
        <taxon>Oceanospirillales</taxon>
        <taxon>Halomonadaceae</taxon>
        <taxon>Halovibrio</taxon>
    </lineage>
</organism>
<dbReference type="AlphaFoldDB" id="A0A511UT30"/>
<feature type="transmembrane region" description="Helical" evidence="1">
    <location>
        <begin position="81"/>
        <end position="100"/>
    </location>
</feature>
<evidence type="ECO:0000313" key="2">
    <source>
        <dbReference type="EMBL" id="GEN29734.1"/>
    </source>
</evidence>
<dbReference type="Proteomes" id="UP000321303">
    <property type="component" value="Unassembled WGS sequence"/>
</dbReference>
<protein>
    <recommendedName>
        <fullName evidence="4">O-antigen polymerase</fullName>
    </recommendedName>
</protein>
<keyword evidence="3" id="KW-1185">Reference proteome</keyword>
<name>A0A511UT30_9GAMM</name>